<accession>A0ABP3W5Y7</accession>
<sequence length="45" mass="5285">MYIPIYVYIGKICTHEHVKNEHVISLGITIKKIEILFKLDINIKC</sequence>
<organism evidence="1 2">
    <name type="scientific">Clostridium subterminale</name>
    <dbReference type="NCBI Taxonomy" id="1550"/>
    <lineage>
        <taxon>Bacteria</taxon>
        <taxon>Bacillati</taxon>
        <taxon>Bacillota</taxon>
        <taxon>Clostridia</taxon>
        <taxon>Eubacteriales</taxon>
        <taxon>Clostridiaceae</taxon>
        <taxon>Clostridium</taxon>
    </lineage>
</organism>
<proteinExistence type="predicted"/>
<dbReference type="EMBL" id="BAAACI010000008">
    <property type="protein sequence ID" value="GAA0778176.1"/>
    <property type="molecule type" value="Genomic_DNA"/>
</dbReference>
<evidence type="ECO:0000313" key="1">
    <source>
        <dbReference type="EMBL" id="GAA0778176.1"/>
    </source>
</evidence>
<comment type="caution">
    <text evidence="1">The sequence shown here is derived from an EMBL/GenBank/DDBJ whole genome shotgun (WGS) entry which is preliminary data.</text>
</comment>
<gene>
    <name evidence="1" type="ORF">GCM10008908_34610</name>
</gene>
<protein>
    <submittedName>
        <fullName evidence="1">Uncharacterized protein</fullName>
    </submittedName>
</protein>
<evidence type="ECO:0000313" key="2">
    <source>
        <dbReference type="Proteomes" id="UP001501047"/>
    </source>
</evidence>
<dbReference type="Proteomes" id="UP001501047">
    <property type="component" value="Unassembled WGS sequence"/>
</dbReference>
<keyword evidence="2" id="KW-1185">Reference proteome</keyword>
<reference evidence="2" key="1">
    <citation type="journal article" date="2019" name="Int. J. Syst. Evol. Microbiol.">
        <title>The Global Catalogue of Microorganisms (GCM) 10K type strain sequencing project: providing services to taxonomists for standard genome sequencing and annotation.</title>
        <authorList>
            <consortium name="The Broad Institute Genomics Platform"/>
            <consortium name="The Broad Institute Genome Sequencing Center for Infectious Disease"/>
            <person name="Wu L."/>
            <person name="Ma J."/>
        </authorList>
    </citation>
    <scope>NUCLEOTIDE SEQUENCE [LARGE SCALE GENOMIC DNA]</scope>
    <source>
        <strain evidence="2">JCM 1417</strain>
    </source>
</reference>
<name>A0ABP3W5Y7_CLOSU</name>